<evidence type="ECO:0000259" key="1">
    <source>
        <dbReference type="Pfam" id="PF04965"/>
    </source>
</evidence>
<proteinExistence type="predicted"/>
<feature type="domain" description="IraD/Gp25-like" evidence="1">
    <location>
        <begin position="22"/>
        <end position="90"/>
    </location>
</feature>
<evidence type="ECO:0000313" key="5">
    <source>
        <dbReference type="Proteomes" id="UP000501366"/>
    </source>
</evidence>
<keyword evidence="4" id="KW-1185">Reference proteome</keyword>
<dbReference type="OrthoDB" id="9802846at2"/>
<dbReference type="InterPro" id="IPR007048">
    <property type="entry name" value="IraD/Gp25-like"/>
</dbReference>
<dbReference type="Proteomes" id="UP000054123">
    <property type="component" value="Unassembled WGS sequence"/>
</dbReference>
<dbReference type="Pfam" id="PF04965">
    <property type="entry name" value="GPW_gp25"/>
    <property type="match status" value="1"/>
</dbReference>
<reference evidence="2 4" key="1">
    <citation type="journal article" date="2014" name="Genome Announc.">
        <title>Genome Sequence of a Presumptive Mannheimia haemolytica Strain with an A1/A6-Cross-Reactive Serotype from a White-Tailed Deer (Odocoileus virginianus).</title>
        <authorList>
            <person name="Lawrence P.K."/>
            <person name="Bey R.F."/>
            <person name="Wiener B."/>
            <person name="Kittichotirat W."/>
            <person name="Bumgarner R.E."/>
        </authorList>
    </citation>
    <scope>NUCLEOTIDE SEQUENCE [LARGE SCALE GENOMIC DNA]</scope>
    <source>
        <strain evidence="2 4">PKL10</strain>
    </source>
</reference>
<dbReference type="PATRIC" id="fig|1450449.3.peg.1131"/>
<dbReference type="Proteomes" id="UP000501366">
    <property type="component" value="Chromosome"/>
</dbReference>
<dbReference type="EMBL" id="CP015030">
    <property type="protein sequence ID" value="QIM66324.1"/>
    <property type="molecule type" value="Genomic_DNA"/>
</dbReference>
<sequence length="122" mass="14119">MNINTPQYTHWQIAPDGVKTIQGEDDLHQCIINILSTRKGTDVLRPDFGSDHFEYIDQPFDIAVPNMVREIFVAIDKWEKRVIVQEVQISGTAPHFFFNVKWCVADDVAKQIYSTEFNYGNQ</sequence>
<gene>
    <name evidence="3" type="ORF">A4G16_02525</name>
    <name evidence="2" type="ORF">AK33_05790</name>
</gene>
<reference evidence="3 5" key="2">
    <citation type="submission" date="2016-03" db="EMBL/GenBank/DDBJ databases">
        <authorList>
            <person name="Bojesen A.M."/>
            <person name="Planet P."/>
            <person name="Hansen M.J."/>
        </authorList>
    </citation>
    <scope>NUCLEOTIDE SEQUENCE [LARGE SCALE GENOMIC DNA]</scope>
    <source>
        <strain evidence="3 5">B 234/94</strain>
    </source>
</reference>
<dbReference type="AlphaFoldDB" id="A0A011P705"/>
<organism evidence="2 4">
    <name type="scientific">Mannheimia granulomatis</name>
    <dbReference type="NCBI Taxonomy" id="85402"/>
    <lineage>
        <taxon>Bacteria</taxon>
        <taxon>Pseudomonadati</taxon>
        <taxon>Pseudomonadota</taxon>
        <taxon>Gammaproteobacteria</taxon>
        <taxon>Pasteurellales</taxon>
        <taxon>Pasteurellaceae</taxon>
        <taxon>Mannheimia</taxon>
    </lineage>
</organism>
<dbReference type="RefSeq" id="WP_117471603.1">
    <property type="nucleotide sequence ID" value="NZ_AVSP01000014.1"/>
</dbReference>
<evidence type="ECO:0000313" key="2">
    <source>
        <dbReference type="EMBL" id="EXI62234.1"/>
    </source>
</evidence>
<dbReference type="Gene3D" id="3.10.450.40">
    <property type="match status" value="1"/>
</dbReference>
<dbReference type="EMBL" id="JANJ01000004">
    <property type="protein sequence ID" value="EXI62234.1"/>
    <property type="molecule type" value="Genomic_DNA"/>
</dbReference>
<dbReference type="KEGG" id="mgra:A4G16_02525"/>
<dbReference type="SUPFAM" id="SSF160719">
    <property type="entry name" value="gpW/gp25-like"/>
    <property type="match status" value="1"/>
</dbReference>
<name>A0A011P705_9PAST</name>
<evidence type="ECO:0000313" key="4">
    <source>
        <dbReference type="Proteomes" id="UP000054123"/>
    </source>
</evidence>
<accession>A0A011P705</accession>
<evidence type="ECO:0000313" key="3">
    <source>
        <dbReference type="EMBL" id="QIM66324.1"/>
    </source>
</evidence>
<protein>
    <submittedName>
        <fullName evidence="2">Phage baseplate protein</fullName>
    </submittedName>
</protein>